<dbReference type="AlphaFoldDB" id="A0A087CDW9"/>
<keyword evidence="5 7" id="KW-0472">Membrane</keyword>
<reference evidence="9 10" key="1">
    <citation type="submission" date="2014-03" db="EMBL/GenBank/DDBJ databases">
        <title>Genomics of Bifidobacteria.</title>
        <authorList>
            <person name="Ventura M."/>
            <person name="Milani C."/>
            <person name="Lugli G.A."/>
        </authorList>
    </citation>
    <scope>NUCLEOTIDE SEQUENCE [LARGE SCALE GENOMIC DNA]</scope>
    <source>
        <strain evidence="9 10">LMG 21775</strain>
    </source>
</reference>
<dbReference type="PANTHER" id="PTHR23511">
    <property type="entry name" value="SYNAPTIC VESICLE GLYCOPROTEIN 2"/>
    <property type="match status" value="1"/>
</dbReference>
<keyword evidence="9" id="KW-0762">Sugar transport</keyword>
<dbReference type="PANTHER" id="PTHR23511:SF34">
    <property type="entry name" value="SYNAPTIC VESICLE GLYCOPROTEIN 2"/>
    <property type="match status" value="1"/>
</dbReference>
<feature type="transmembrane region" description="Helical" evidence="7">
    <location>
        <begin position="205"/>
        <end position="228"/>
    </location>
</feature>
<feature type="transmembrane region" description="Helical" evidence="7">
    <location>
        <begin position="89"/>
        <end position="110"/>
    </location>
</feature>
<feature type="transmembrane region" description="Helical" evidence="7">
    <location>
        <begin position="439"/>
        <end position="459"/>
    </location>
</feature>
<gene>
    <name evidence="9" type="ORF">BPSY_1878</name>
</gene>
<dbReference type="GeneID" id="98301070"/>
<dbReference type="CDD" id="cd17316">
    <property type="entry name" value="MFS_SV2_like"/>
    <property type="match status" value="1"/>
</dbReference>
<dbReference type="Proteomes" id="UP000029050">
    <property type="component" value="Unassembled WGS sequence"/>
</dbReference>
<dbReference type="EMBL" id="JGZI01000010">
    <property type="protein sequence ID" value="KFI81469.1"/>
    <property type="molecule type" value="Genomic_DNA"/>
</dbReference>
<keyword evidence="10" id="KW-1185">Reference proteome</keyword>
<dbReference type="InterPro" id="IPR005828">
    <property type="entry name" value="MFS_sugar_transport-like"/>
</dbReference>
<dbReference type="Pfam" id="PF00083">
    <property type="entry name" value="Sugar_tr"/>
    <property type="match status" value="1"/>
</dbReference>
<feature type="transmembrane region" description="Helical" evidence="7">
    <location>
        <begin position="143"/>
        <end position="164"/>
    </location>
</feature>
<evidence type="ECO:0000256" key="1">
    <source>
        <dbReference type="ARBA" id="ARBA00004651"/>
    </source>
</evidence>
<keyword evidence="2" id="KW-0813">Transport</keyword>
<comment type="caution">
    <text evidence="9">The sequence shown here is derived from an EMBL/GenBank/DDBJ whole genome shotgun (WGS) entry which is preliminary data.</text>
</comment>
<evidence type="ECO:0000256" key="4">
    <source>
        <dbReference type="ARBA" id="ARBA00022989"/>
    </source>
</evidence>
<protein>
    <submittedName>
        <fullName evidence="9">Sugar transporter</fullName>
    </submittedName>
</protein>
<dbReference type="PROSITE" id="PS00217">
    <property type="entry name" value="SUGAR_TRANSPORT_2"/>
    <property type="match status" value="1"/>
</dbReference>
<dbReference type="InterPro" id="IPR020846">
    <property type="entry name" value="MFS_dom"/>
</dbReference>
<feature type="compositionally biased region" description="Basic and acidic residues" evidence="6">
    <location>
        <begin position="1"/>
        <end position="10"/>
    </location>
</feature>
<evidence type="ECO:0000256" key="5">
    <source>
        <dbReference type="ARBA" id="ARBA00023136"/>
    </source>
</evidence>
<proteinExistence type="predicted"/>
<keyword evidence="4 7" id="KW-1133">Transmembrane helix</keyword>
<evidence type="ECO:0000256" key="2">
    <source>
        <dbReference type="ARBA" id="ARBA00022448"/>
    </source>
</evidence>
<feature type="domain" description="Major facilitator superfamily (MFS) profile" evidence="8">
    <location>
        <begin position="50"/>
        <end position="464"/>
    </location>
</feature>
<feature type="compositionally biased region" description="Polar residues" evidence="6">
    <location>
        <begin position="22"/>
        <end position="34"/>
    </location>
</feature>
<feature type="transmembrane region" description="Helical" evidence="7">
    <location>
        <begin position="176"/>
        <end position="199"/>
    </location>
</feature>
<feature type="transmembrane region" description="Helical" evidence="7">
    <location>
        <begin position="117"/>
        <end position="137"/>
    </location>
</feature>
<accession>A0A087CDW9</accession>
<evidence type="ECO:0000256" key="6">
    <source>
        <dbReference type="SAM" id="MobiDB-lite"/>
    </source>
</evidence>
<feature type="transmembrane region" description="Helical" evidence="7">
    <location>
        <begin position="286"/>
        <end position="303"/>
    </location>
</feature>
<keyword evidence="3 7" id="KW-0812">Transmembrane</keyword>
<dbReference type="PROSITE" id="PS50850">
    <property type="entry name" value="MFS"/>
    <property type="match status" value="1"/>
</dbReference>
<dbReference type="InterPro" id="IPR036259">
    <property type="entry name" value="MFS_trans_sf"/>
</dbReference>
<evidence type="ECO:0000259" key="8">
    <source>
        <dbReference type="PROSITE" id="PS50850"/>
    </source>
</evidence>
<dbReference type="GO" id="GO:0022857">
    <property type="term" value="F:transmembrane transporter activity"/>
    <property type="evidence" value="ECO:0007669"/>
    <property type="project" value="InterPro"/>
</dbReference>
<evidence type="ECO:0000256" key="3">
    <source>
        <dbReference type="ARBA" id="ARBA00022692"/>
    </source>
</evidence>
<feature type="transmembrane region" description="Helical" evidence="7">
    <location>
        <begin position="323"/>
        <end position="342"/>
    </location>
</feature>
<sequence>MRKPTEHHADSSSPADSPVLAATQSSEQPQSLSRNQRLDRLPVNRAHRKLLLASGIGWAFDAMDVGLVSFVVAAIAADPHFQLTLSERSWVLSIGFVGMAIGAALGGFLADRIGRKTVFTATLVIFGIASAGMALSMTLLALLLARFVIGLGLGAELPVASTLISEFSPAAHRGRMTVLLESFWAIGWIVAAAIGYYVIPNTGDWGWRWALLIGALPLLYAIVARIHIPESVRYLESKGMDDRAEAAVRYFEEAGGVAPVASPRQAPLQRIPTRALFDSRFRGRTAAIWMTWFFVNFAYYGAFTWMPSLLTEQFGSLTSSFGYSLLIAIAQLPGYFLAAWLVEVWGRRRTLCTFLAVSAIAALLFSQADSVAQVLGFGMLLSAANLGAWGVLYAITPEIYPTRLRAAAAGAAASVGRLAAIAAPLLVPFFLALGNGEKTVTFIVFCVAFALACLSALMLPERKGEQLED</sequence>
<feature type="transmembrane region" description="Helical" evidence="7">
    <location>
        <begin position="351"/>
        <end position="368"/>
    </location>
</feature>
<feature type="region of interest" description="Disordered" evidence="6">
    <location>
        <begin position="1"/>
        <end position="34"/>
    </location>
</feature>
<feature type="transmembrane region" description="Helical" evidence="7">
    <location>
        <begin position="374"/>
        <end position="395"/>
    </location>
</feature>
<dbReference type="OrthoDB" id="9787026at2"/>
<dbReference type="Gene3D" id="1.20.1250.20">
    <property type="entry name" value="MFS general substrate transporter like domains"/>
    <property type="match status" value="1"/>
</dbReference>
<comment type="subcellular location">
    <subcellularLocation>
        <location evidence="1">Cell membrane</location>
        <topology evidence="1">Multi-pass membrane protein</topology>
    </subcellularLocation>
</comment>
<organism evidence="9 10">
    <name type="scientific">Bifidobacterium psychraerophilum</name>
    <dbReference type="NCBI Taxonomy" id="218140"/>
    <lineage>
        <taxon>Bacteria</taxon>
        <taxon>Bacillati</taxon>
        <taxon>Actinomycetota</taxon>
        <taxon>Actinomycetes</taxon>
        <taxon>Bifidobacteriales</taxon>
        <taxon>Bifidobacteriaceae</taxon>
        <taxon>Bifidobacterium</taxon>
    </lineage>
</organism>
<evidence type="ECO:0000313" key="9">
    <source>
        <dbReference type="EMBL" id="KFI81469.1"/>
    </source>
</evidence>
<feature type="transmembrane region" description="Helical" evidence="7">
    <location>
        <begin position="407"/>
        <end position="433"/>
    </location>
</feature>
<dbReference type="STRING" id="218140.BPSY_1878"/>
<feature type="transmembrane region" description="Helical" evidence="7">
    <location>
        <begin position="50"/>
        <end position="77"/>
    </location>
</feature>
<evidence type="ECO:0000256" key="7">
    <source>
        <dbReference type="SAM" id="Phobius"/>
    </source>
</evidence>
<evidence type="ECO:0000313" key="10">
    <source>
        <dbReference type="Proteomes" id="UP000029050"/>
    </source>
</evidence>
<dbReference type="GO" id="GO:0005886">
    <property type="term" value="C:plasma membrane"/>
    <property type="evidence" value="ECO:0007669"/>
    <property type="project" value="UniProtKB-SubCell"/>
</dbReference>
<dbReference type="RefSeq" id="WP_100841100.1">
    <property type="nucleotide sequence ID" value="NZ_JGZI01000010.1"/>
</dbReference>
<dbReference type="SUPFAM" id="SSF103473">
    <property type="entry name" value="MFS general substrate transporter"/>
    <property type="match status" value="1"/>
</dbReference>
<name>A0A087CDW9_9BIFI</name>
<dbReference type="PROSITE" id="PS00216">
    <property type="entry name" value="SUGAR_TRANSPORT_1"/>
    <property type="match status" value="2"/>
</dbReference>
<dbReference type="eggNOG" id="COG0477">
    <property type="taxonomic scope" value="Bacteria"/>
</dbReference>
<dbReference type="InterPro" id="IPR005829">
    <property type="entry name" value="Sugar_transporter_CS"/>
</dbReference>